<feature type="domain" description="Zn(2)-C6 fungal-type" evidence="7">
    <location>
        <begin position="71"/>
        <end position="101"/>
    </location>
</feature>
<evidence type="ECO:0000313" key="9">
    <source>
        <dbReference type="Proteomes" id="UP001147747"/>
    </source>
</evidence>
<keyword evidence="3" id="KW-0238">DNA-binding</keyword>
<dbReference type="OrthoDB" id="648861at2759"/>
<dbReference type="InterPro" id="IPR036864">
    <property type="entry name" value="Zn2-C6_fun-type_DNA-bd_sf"/>
</dbReference>
<evidence type="ECO:0000259" key="7">
    <source>
        <dbReference type="PROSITE" id="PS50048"/>
    </source>
</evidence>
<evidence type="ECO:0000256" key="2">
    <source>
        <dbReference type="ARBA" id="ARBA00023015"/>
    </source>
</evidence>
<dbReference type="EMBL" id="JAPZBU010000011">
    <property type="protein sequence ID" value="KAJ5378901.1"/>
    <property type="molecule type" value="Genomic_DNA"/>
</dbReference>
<dbReference type="PROSITE" id="PS00463">
    <property type="entry name" value="ZN2_CY6_FUNGAL_1"/>
    <property type="match status" value="1"/>
</dbReference>
<name>A0A9W9SHV9_9EURO</name>
<dbReference type="SUPFAM" id="SSF57701">
    <property type="entry name" value="Zn2/Cys6 DNA-binding domain"/>
    <property type="match status" value="1"/>
</dbReference>
<evidence type="ECO:0000256" key="6">
    <source>
        <dbReference type="SAM" id="MobiDB-lite"/>
    </source>
</evidence>
<feature type="region of interest" description="Disordered" evidence="6">
    <location>
        <begin position="1"/>
        <end position="58"/>
    </location>
</feature>
<accession>A0A9W9SHV9</accession>
<dbReference type="InterPro" id="IPR001138">
    <property type="entry name" value="Zn2Cys6_DnaBD"/>
</dbReference>
<dbReference type="SMART" id="SM00066">
    <property type="entry name" value="GAL4"/>
    <property type="match status" value="1"/>
</dbReference>
<dbReference type="InterPro" id="IPR021858">
    <property type="entry name" value="Fun_TF"/>
</dbReference>
<dbReference type="GO" id="GO:0000981">
    <property type="term" value="F:DNA-binding transcription factor activity, RNA polymerase II-specific"/>
    <property type="evidence" value="ECO:0007669"/>
    <property type="project" value="InterPro"/>
</dbReference>
<feature type="compositionally biased region" description="Polar residues" evidence="6">
    <location>
        <begin position="133"/>
        <end position="142"/>
    </location>
</feature>
<protein>
    <recommendedName>
        <fullName evidence="7">Zn(2)-C6 fungal-type domain-containing protein</fullName>
    </recommendedName>
</protein>
<dbReference type="PANTHER" id="PTHR37534">
    <property type="entry name" value="TRANSCRIPTIONAL ACTIVATOR PROTEIN UGA3"/>
    <property type="match status" value="1"/>
</dbReference>
<keyword evidence="2" id="KW-0805">Transcription regulation</keyword>
<feature type="region of interest" description="Disordered" evidence="6">
    <location>
        <begin position="108"/>
        <end position="186"/>
    </location>
</feature>
<dbReference type="Pfam" id="PF00172">
    <property type="entry name" value="Zn_clus"/>
    <property type="match status" value="1"/>
</dbReference>
<reference evidence="8" key="2">
    <citation type="journal article" date="2023" name="IMA Fungus">
        <title>Comparative genomic study of the Penicillium genus elucidates a diverse pangenome and 15 lateral gene transfer events.</title>
        <authorList>
            <person name="Petersen C."/>
            <person name="Sorensen T."/>
            <person name="Nielsen M.R."/>
            <person name="Sondergaard T.E."/>
            <person name="Sorensen J.L."/>
            <person name="Fitzpatrick D.A."/>
            <person name="Frisvad J.C."/>
            <person name="Nielsen K.L."/>
        </authorList>
    </citation>
    <scope>NUCLEOTIDE SEQUENCE</scope>
    <source>
        <strain evidence="8">IBT 29677</strain>
    </source>
</reference>
<feature type="compositionally biased region" description="Basic and acidic residues" evidence="6">
    <location>
        <begin position="46"/>
        <end position="58"/>
    </location>
</feature>
<keyword evidence="9" id="KW-1185">Reference proteome</keyword>
<dbReference type="Proteomes" id="UP001147747">
    <property type="component" value="Unassembled WGS sequence"/>
</dbReference>
<evidence type="ECO:0000256" key="3">
    <source>
        <dbReference type="ARBA" id="ARBA00023125"/>
    </source>
</evidence>
<dbReference type="Pfam" id="PF11951">
    <property type="entry name" value="Fungal_trans_2"/>
    <property type="match status" value="1"/>
</dbReference>
<reference evidence="8" key="1">
    <citation type="submission" date="2022-12" db="EMBL/GenBank/DDBJ databases">
        <authorList>
            <person name="Petersen C."/>
        </authorList>
    </citation>
    <scope>NUCLEOTIDE SEQUENCE</scope>
    <source>
        <strain evidence="8">IBT 29677</strain>
    </source>
</reference>
<keyword evidence="4" id="KW-0804">Transcription</keyword>
<evidence type="ECO:0000256" key="4">
    <source>
        <dbReference type="ARBA" id="ARBA00023163"/>
    </source>
</evidence>
<feature type="compositionally biased region" description="Polar residues" evidence="6">
    <location>
        <begin position="150"/>
        <end position="159"/>
    </location>
</feature>
<dbReference type="PROSITE" id="PS50048">
    <property type="entry name" value="ZN2_CY6_FUNGAL_2"/>
    <property type="match status" value="1"/>
</dbReference>
<organism evidence="8 9">
    <name type="scientific">Penicillium cosmopolitanum</name>
    <dbReference type="NCBI Taxonomy" id="1131564"/>
    <lineage>
        <taxon>Eukaryota</taxon>
        <taxon>Fungi</taxon>
        <taxon>Dikarya</taxon>
        <taxon>Ascomycota</taxon>
        <taxon>Pezizomycotina</taxon>
        <taxon>Eurotiomycetes</taxon>
        <taxon>Eurotiomycetidae</taxon>
        <taxon>Eurotiales</taxon>
        <taxon>Aspergillaceae</taxon>
        <taxon>Penicillium</taxon>
    </lineage>
</organism>
<proteinExistence type="predicted"/>
<dbReference type="RefSeq" id="XP_056482687.1">
    <property type="nucleotide sequence ID" value="XM_056636657.1"/>
</dbReference>
<dbReference type="AlphaFoldDB" id="A0A9W9SHV9"/>
<comment type="caution">
    <text evidence="8">The sequence shown here is derived from an EMBL/GenBank/DDBJ whole genome shotgun (WGS) entry which is preliminary data.</text>
</comment>
<keyword evidence="5" id="KW-0539">Nucleus</keyword>
<dbReference type="GO" id="GO:0008270">
    <property type="term" value="F:zinc ion binding"/>
    <property type="evidence" value="ECO:0007669"/>
    <property type="project" value="InterPro"/>
</dbReference>
<dbReference type="PANTHER" id="PTHR37534:SF49">
    <property type="entry name" value="LYSINE BIOSYNTHESIS REGULATORY PROTEIN LYS14"/>
    <property type="match status" value="1"/>
</dbReference>
<dbReference type="CDD" id="cd00067">
    <property type="entry name" value="GAL4"/>
    <property type="match status" value="1"/>
</dbReference>
<dbReference type="GO" id="GO:0005634">
    <property type="term" value="C:nucleus"/>
    <property type="evidence" value="ECO:0007669"/>
    <property type="project" value="UniProtKB-SubCell"/>
</dbReference>
<comment type="subcellular location">
    <subcellularLocation>
        <location evidence="1">Nucleus</location>
    </subcellularLocation>
</comment>
<evidence type="ECO:0000313" key="8">
    <source>
        <dbReference type="EMBL" id="KAJ5378901.1"/>
    </source>
</evidence>
<dbReference type="GO" id="GO:0045944">
    <property type="term" value="P:positive regulation of transcription by RNA polymerase II"/>
    <property type="evidence" value="ECO:0007669"/>
    <property type="project" value="TreeGrafter"/>
</dbReference>
<evidence type="ECO:0000256" key="1">
    <source>
        <dbReference type="ARBA" id="ARBA00004123"/>
    </source>
</evidence>
<dbReference type="GO" id="GO:0000976">
    <property type="term" value="F:transcription cis-regulatory region binding"/>
    <property type="evidence" value="ECO:0007669"/>
    <property type="project" value="TreeGrafter"/>
</dbReference>
<dbReference type="GeneID" id="81375637"/>
<gene>
    <name evidence="8" type="ORF">N7509_012020</name>
</gene>
<sequence>MQMEPEILGSDTVPIGSPADQSSREACDSSTSAAPHDNRISSPLAEQRERAEKNSELYRKSARICRRSRRGCITCRKRKVKCNEEQPLCGNCRRLRLTCSYQCTTRRDSSVKARNARPPTSPTPWQDAIPPSGVSTTKNQDPINHRGDSDNTAQTQSQGLGVPPLDFESSAPGGFPPNVNFDTSMRDPHLQQSFTFLDHLEMELLGEDSLCKNNPILSNPMSTDNHSFHIYGQSLNNSDPHISNSFPQNFTLTDLVSAPSNVPISVAMSAPIQSSDETALIPTTEIDLLRHFVDFAVPPILIGVEPQWHKSRDALLRLSKTYPALRHSICAFSALSLGESTLLRSHSMTEICDSHSNIATVEVERLLDSHYNEHNDLDSQEAILGSIFFLSYVDIVTAPTTKKSVKLLDQAHALVSRKKSSSSSLESQLQIWLKLLDAKIVSAGGRGFHLYTTADLSDLEIIQDGRSSTGNGERASSDDIMTETEDLLFTCLNRQAYKFYLQVLGFSGRIASLDKWHRSRGTVDDELEVMLAAKKLKQDLHALWARRPAIIDLAIGGELQKYVARDLSTKLQHHLRTYAANFFACFIHLQRVAYTNLQGISEIDSSVTKVIQLSRITLEEGQSLPVSMLWPLMMAACEAKDEDLQLWIIECIDGMQNQVGNAPKTAKLVREIVERQKAGQRADARTVMQESLGHVFAII</sequence>
<evidence type="ECO:0000256" key="5">
    <source>
        <dbReference type="ARBA" id="ARBA00023242"/>
    </source>
</evidence>
<dbReference type="Gene3D" id="4.10.240.10">
    <property type="entry name" value="Zn(2)-C6 fungal-type DNA-binding domain"/>
    <property type="match status" value="1"/>
</dbReference>
<dbReference type="PRINTS" id="PR00755">
    <property type="entry name" value="AFLATOXINBRP"/>
</dbReference>